<sequence length="119" mass="13161">MILEFQKQSFGLEPLNKSDCLLADPDLIQTEEFLPAPDLLAVSTSDSMMELSWDRVPQCFRCWTPMPSVAITPANTTACKRLPHQNLQPQLIPRLPAGMAHACGSKAPRTEMTLEAPVI</sequence>
<dbReference type="Proteomes" id="UP000325313">
    <property type="component" value="Unassembled WGS sequence"/>
</dbReference>
<name>A0A5B0RRA0_PUCGR</name>
<proteinExistence type="predicted"/>
<dbReference type="AlphaFoldDB" id="A0A5B0RRA0"/>
<evidence type="ECO:0000313" key="1">
    <source>
        <dbReference type="EMBL" id="KAA1128506.1"/>
    </source>
</evidence>
<comment type="caution">
    <text evidence="1">The sequence shown here is derived from an EMBL/GenBank/DDBJ whole genome shotgun (WGS) entry which is preliminary data.</text>
</comment>
<protein>
    <submittedName>
        <fullName evidence="1">Uncharacterized protein</fullName>
    </submittedName>
</protein>
<reference evidence="1 2" key="1">
    <citation type="submission" date="2019-05" db="EMBL/GenBank/DDBJ databases">
        <title>Emergence of the Ug99 lineage of the wheat stem rust pathogen through somatic hybridization.</title>
        <authorList>
            <person name="Li F."/>
            <person name="Upadhyaya N.M."/>
            <person name="Sperschneider J."/>
            <person name="Matny O."/>
            <person name="Nguyen-Phuc H."/>
            <person name="Mago R."/>
            <person name="Raley C."/>
            <person name="Miller M.E."/>
            <person name="Silverstein K.A.T."/>
            <person name="Henningsen E."/>
            <person name="Hirsch C.D."/>
            <person name="Visser B."/>
            <person name="Pretorius Z.A."/>
            <person name="Steffenson B.J."/>
            <person name="Schwessinger B."/>
            <person name="Dodds P.N."/>
            <person name="Figueroa M."/>
        </authorList>
    </citation>
    <scope>NUCLEOTIDE SEQUENCE [LARGE SCALE GENOMIC DNA]</scope>
    <source>
        <strain evidence="1 2">Ug99</strain>
    </source>
</reference>
<dbReference type="EMBL" id="VDEP01000141">
    <property type="protein sequence ID" value="KAA1128506.1"/>
    <property type="molecule type" value="Genomic_DNA"/>
</dbReference>
<accession>A0A5B0RRA0</accession>
<gene>
    <name evidence="1" type="ORF">PGTUg99_018407</name>
</gene>
<organism evidence="1 2">
    <name type="scientific">Puccinia graminis f. sp. tritici</name>
    <dbReference type="NCBI Taxonomy" id="56615"/>
    <lineage>
        <taxon>Eukaryota</taxon>
        <taxon>Fungi</taxon>
        <taxon>Dikarya</taxon>
        <taxon>Basidiomycota</taxon>
        <taxon>Pucciniomycotina</taxon>
        <taxon>Pucciniomycetes</taxon>
        <taxon>Pucciniales</taxon>
        <taxon>Pucciniaceae</taxon>
        <taxon>Puccinia</taxon>
    </lineage>
</organism>
<evidence type="ECO:0000313" key="2">
    <source>
        <dbReference type="Proteomes" id="UP000325313"/>
    </source>
</evidence>